<organism evidence="2 4">
    <name type="scientific">Alistipes finegoldii</name>
    <dbReference type="NCBI Taxonomy" id="214856"/>
    <lineage>
        <taxon>Bacteria</taxon>
        <taxon>Pseudomonadati</taxon>
        <taxon>Bacteroidota</taxon>
        <taxon>Bacteroidia</taxon>
        <taxon>Bacteroidales</taxon>
        <taxon>Rikenellaceae</taxon>
        <taxon>Alistipes</taxon>
    </lineage>
</organism>
<protein>
    <submittedName>
        <fullName evidence="2">Uncharacterized protein</fullName>
    </submittedName>
</protein>
<accession>A0AAE4LNX3</accession>
<dbReference type="RefSeq" id="WP_130062924.1">
    <property type="nucleotide sequence ID" value="NZ_BAAFKU010000006.1"/>
</dbReference>
<evidence type="ECO:0000313" key="1">
    <source>
        <dbReference type="EMBL" id="KAA3160449.1"/>
    </source>
</evidence>
<dbReference type="Proteomes" id="UP000324870">
    <property type="component" value="Unassembled WGS sequence"/>
</dbReference>
<evidence type="ECO:0000313" key="4">
    <source>
        <dbReference type="Proteomes" id="UP001181347"/>
    </source>
</evidence>
<reference evidence="1 3" key="1">
    <citation type="journal article" date="2019" name="Nat. Med.">
        <title>A library of human gut bacterial isolates paired with longitudinal multiomics data enables mechanistic microbiome research.</title>
        <authorList>
            <person name="Poyet M."/>
            <person name="Groussin M."/>
            <person name="Gibbons S.M."/>
            <person name="Avila-Pacheco J."/>
            <person name="Jiang X."/>
            <person name="Kearney S.M."/>
            <person name="Perrotta A.R."/>
            <person name="Berdy B."/>
            <person name="Zhao S."/>
            <person name="Lieberman T.D."/>
            <person name="Swanson P.K."/>
            <person name="Smith M."/>
            <person name="Roesemann S."/>
            <person name="Alexander J.E."/>
            <person name="Rich S.A."/>
            <person name="Livny J."/>
            <person name="Vlamakis H."/>
            <person name="Clish C."/>
            <person name="Bullock K."/>
            <person name="Deik A."/>
            <person name="Scott J."/>
            <person name="Pierce K.A."/>
            <person name="Xavier R.J."/>
            <person name="Alm E.J."/>
        </authorList>
    </citation>
    <scope>NUCLEOTIDE SEQUENCE [LARGE SCALE GENOMIC DNA]</scope>
    <source>
        <strain evidence="1 3">BIOML-A1</strain>
    </source>
</reference>
<dbReference type="AlphaFoldDB" id="A0AAE4LNX3"/>
<comment type="caution">
    <text evidence="2">The sequence shown here is derived from an EMBL/GenBank/DDBJ whole genome shotgun (WGS) entry which is preliminary data.</text>
</comment>
<dbReference type="EMBL" id="VVND01000002">
    <property type="protein sequence ID" value="KAA3160449.1"/>
    <property type="molecule type" value="Genomic_DNA"/>
</dbReference>
<gene>
    <name evidence="1" type="ORF">F2A26_01550</name>
    <name evidence="2" type="ORF">RVH17_14245</name>
</gene>
<reference evidence="2" key="2">
    <citation type="submission" date="2023-10" db="EMBL/GenBank/DDBJ databases">
        <title>Genome Sequence of the Bacteria from From Gut Wall in Crohn's Disease.</title>
        <authorList>
            <person name="Rodriguez-Palacios A."/>
        </authorList>
    </citation>
    <scope>NUCLEOTIDE SEQUENCE</scope>
    <source>
        <strain evidence="2">CavFT-hAR58</strain>
    </source>
</reference>
<proteinExistence type="predicted"/>
<dbReference type="Proteomes" id="UP001181347">
    <property type="component" value="Unassembled WGS sequence"/>
</dbReference>
<evidence type="ECO:0000313" key="2">
    <source>
        <dbReference type="EMBL" id="MDU0261250.1"/>
    </source>
</evidence>
<evidence type="ECO:0000313" key="3">
    <source>
        <dbReference type="Proteomes" id="UP000324870"/>
    </source>
</evidence>
<dbReference type="EMBL" id="JAWDES010000005">
    <property type="protein sequence ID" value="MDU0261250.1"/>
    <property type="molecule type" value="Genomic_DNA"/>
</dbReference>
<sequence length="108" mass="13055">MDRSVFEILDAIGVNLLRLLIHDYLPQRFHAKQFYDLLINHHPLEYREMRNRYAHKPEQEIDGIVNAQISQYLLKRSSELNISKIENCYHKYTSHNNNSSQVSYWQHR</sequence>
<keyword evidence="3" id="KW-1185">Reference proteome</keyword>
<name>A0AAE4LNX3_9BACT</name>